<keyword evidence="2" id="KW-1185">Reference proteome</keyword>
<reference evidence="1" key="1">
    <citation type="submission" date="2020-03" db="EMBL/GenBank/DDBJ databases">
        <title>Draft Genome Sequence of Cylindrodendrum hubeiense.</title>
        <authorList>
            <person name="Buettner E."/>
            <person name="Kellner H."/>
        </authorList>
    </citation>
    <scope>NUCLEOTIDE SEQUENCE</scope>
    <source>
        <strain evidence="1">IHI 201604</strain>
    </source>
</reference>
<name>A0A9P5LIZ5_9HYPO</name>
<evidence type="ECO:0000313" key="1">
    <source>
        <dbReference type="EMBL" id="KAF7554870.1"/>
    </source>
</evidence>
<gene>
    <name evidence="1" type="ORF">G7Z17_g2599</name>
</gene>
<organism evidence="1 2">
    <name type="scientific">Cylindrodendrum hubeiense</name>
    <dbReference type="NCBI Taxonomy" id="595255"/>
    <lineage>
        <taxon>Eukaryota</taxon>
        <taxon>Fungi</taxon>
        <taxon>Dikarya</taxon>
        <taxon>Ascomycota</taxon>
        <taxon>Pezizomycotina</taxon>
        <taxon>Sordariomycetes</taxon>
        <taxon>Hypocreomycetidae</taxon>
        <taxon>Hypocreales</taxon>
        <taxon>Nectriaceae</taxon>
        <taxon>Cylindrodendrum</taxon>
    </lineage>
</organism>
<dbReference type="AlphaFoldDB" id="A0A9P5LIZ5"/>
<dbReference type="Proteomes" id="UP000722485">
    <property type="component" value="Unassembled WGS sequence"/>
</dbReference>
<protein>
    <submittedName>
        <fullName evidence="1">Uncharacterized protein</fullName>
    </submittedName>
</protein>
<sequence>MEGSVAVIILPVWVSSYCEKKFDEAWNTKCSQVQGRTPSRTLCVNIGSELKKLFNDVGVSTDYAVMYGLIPHIILDGERSSGKQYLADLLNILRNDGSVKLCLAIDILSIQAKGDGNRPISSFAEVDVLRVKCLG</sequence>
<accession>A0A9P5LIZ5</accession>
<evidence type="ECO:0000313" key="2">
    <source>
        <dbReference type="Proteomes" id="UP000722485"/>
    </source>
</evidence>
<proteinExistence type="predicted"/>
<comment type="caution">
    <text evidence="1">The sequence shown here is derived from an EMBL/GenBank/DDBJ whole genome shotgun (WGS) entry which is preliminary data.</text>
</comment>
<dbReference type="EMBL" id="JAANBB010000027">
    <property type="protein sequence ID" value="KAF7554870.1"/>
    <property type="molecule type" value="Genomic_DNA"/>
</dbReference>